<reference evidence="1" key="1">
    <citation type="submission" date="2023-04" db="EMBL/GenBank/DDBJ databases">
        <title>Ambrosiozyma monospora NBRC 10751.</title>
        <authorList>
            <person name="Ichikawa N."/>
            <person name="Sato H."/>
            <person name="Tonouchi N."/>
        </authorList>
    </citation>
    <scope>NUCLEOTIDE SEQUENCE</scope>
    <source>
        <strain evidence="1">NBRC 10751</strain>
    </source>
</reference>
<evidence type="ECO:0000313" key="2">
    <source>
        <dbReference type="Proteomes" id="UP001165064"/>
    </source>
</evidence>
<accession>A0ACB5TXV9</accession>
<sequence length="177" mass="20021">MSALSESTSVSNTESAPASSSVPTPAPAEIDEITLDYPIVSILYCVKCKWMLRANWYQQELLQTFASKQDQILYPDANKLTLNSVILKPSLVAGTFKVYLKKSKDEDWILLWDRKQDGGFPDSKILKQKIRDVIHPQLKMNHLDKKNKNDGKLITGSSVQSKGSVEQHCVDCKTWEY</sequence>
<protein>
    <submittedName>
        <fullName evidence="1">Unnamed protein product</fullName>
    </submittedName>
</protein>
<proteinExistence type="predicted"/>
<gene>
    <name evidence="1" type="ORF">Amon02_001017000</name>
</gene>
<comment type="caution">
    <text evidence="1">The sequence shown here is derived from an EMBL/GenBank/DDBJ whole genome shotgun (WGS) entry which is preliminary data.</text>
</comment>
<evidence type="ECO:0000313" key="1">
    <source>
        <dbReference type="EMBL" id="GME97151.1"/>
    </source>
</evidence>
<organism evidence="1 2">
    <name type="scientific">Ambrosiozyma monospora</name>
    <name type="common">Yeast</name>
    <name type="synonym">Endomycopsis monosporus</name>
    <dbReference type="NCBI Taxonomy" id="43982"/>
    <lineage>
        <taxon>Eukaryota</taxon>
        <taxon>Fungi</taxon>
        <taxon>Dikarya</taxon>
        <taxon>Ascomycota</taxon>
        <taxon>Saccharomycotina</taxon>
        <taxon>Pichiomycetes</taxon>
        <taxon>Pichiales</taxon>
        <taxon>Pichiaceae</taxon>
        <taxon>Ambrosiozyma</taxon>
    </lineage>
</organism>
<keyword evidence="2" id="KW-1185">Reference proteome</keyword>
<name>A0ACB5TXV9_AMBMO</name>
<dbReference type="EMBL" id="BSXS01010004">
    <property type="protein sequence ID" value="GME97151.1"/>
    <property type="molecule type" value="Genomic_DNA"/>
</dbReference>
<dbReference type="Proteomes" id="UP001165064">
    <property type="component" value="Unassembled WGS sequence"/>
</dbReference>